<proteinExistence type="predicted"/>
<dbReference type="PIRSF" id="PIRSF022909">
    <property type="entry name" value="UCP022909"/>
    <property type="match status" value="1"/>
</dbReference>
<keyword evidence="2" id="KW-1133">Transmembrane helix</keyword>
<protein>
    <submittedName>
        <fullName evidence="3">Protein trafficking PGA2</fullName>
    </submittedName>
</protein>
<keyword evidence="2" id="KW-0812">Transmembrane</keyword>
<feature type="region of interest" description="Disordered" evidence="1">
    <location>
        <begin position="92"/>
        <end position="111"/>
    </location>
</feature>
<evidence type="ECO:0000256" key="2">
    <source>
        <dbReference type="SAM" id="Phobius"/>
    </source>
</evidence>
<evidence type="ECO:0000256" key="1">
    <source>
        <dbReference type="SAM" id="MobiDB-lite"/>
    </source>
</evidence>
<feature type="transmembrane region" description="Helical" evidence="2">
    <location>
        <begin position="29"/>
        <end position="46"/>
    </location>
</feature>
<gene>
    <name evidence="3" type="ORF">CFO_g3702</name>
</gene>
<evidence type="ECO:0000313" key="4">
    <source>
        <dbReference type="Proteomes" id="UP000034841"/>
    </source>
</evidence>
<comment type="caution">
    <text evidence="3">The sequence shown here is derived from an EMBL/GenBank/DDBJ whole genome shotgun (WGS) entry which is preliminary data.</text>
</comment>
<dbReference type="PANTHER" id="PTHR28199:SF1">
    <property type="entry name" value="PROCESSING OF GAS1 AND ALP PROTEIN 2"/>
    <property type="match status" value="1"/>
</dbReference>
<dbReference type="OrthoDB" id="4227028at2759"/>
<dbReference type="Pfam" id="PF07543">
    <property type="entry name" value="PGA2"/>
    <property type="match status" value="1"/>
</dbReference>
<dbReference type="InterPro" id="IPR011431">
    <property type="entry name" value="Trafficking_Pga2"/>
</dbReference>
<dbReference type="AlphaFoldDB" id="A0A0F8BN47"/>
<dbReference type="Proteomes" id="UP000034841">
    <property type="component" value="Unassembled WGS sequence"/>
</dbReference>
<accession>A0A0F8BN47</accession>
<name>A0A0F8BN47_CERFI</name>
<reference evidence="3 4" key="1">
    <citation type="submission" date="2015-04" db="EMBL/GenBank/DDBJ databases">
        <title>Genome sequence of Ceratocystis platani, a major pathogen of plane trees.</title>
        <authorList>
            <person name="Belbahri L."/>
        </authorList>
    </citation>
    <scope>NUCLEOTIDE SEQUENCE [LARGE SCALE GENOMIC DNA]</scope>
    <source>
        <strain evidence="3 4">CFO</strain>
    </source>
</reference>
<organism evidence="3 4">
    <name type="scientific">Ceratocystis fimbriata f. sp. platani</name>
    <dbReference type="NCBI Taxonomy" id="88771"/>
    <lineage>
        <taxon>Eukaryota</taxon>
        <taxon>Fungi</taxon>
        <taxon>Dikarya</taxon>
        <taxon>Ascomycota</taxon>
        <taxon>Pezizomycotina</taxon>
        <taxon>Sordariomycetes</taxon>
        <taxon>Hypocreomycetidae</taxon>
        <taxon>Microascales</taxon>
        <taxon>Ceratocystidaceae</taxon>
        <taxon>Ceratocystis</taxon>
    </lineage>
</organism>
<dbReference type="PANTHER" id="PTHR28199">
    <property type="entry name" value="PROCESSING OF GAS1 AND ALP PROTEIN 2"/>
    <property type="match status" value="1"/>
</dbReference>
<evidence type="ECO:0000313" key="3">
    <source>
        <dbReference type="EMBL" id="KKF93948.1"/>
    </source>
</evidence>
<dbReference type="EMBL" id="LBBL01000196">
    <property type="protein sequence ID" value="KKF93948.1"/>
    <property type="molecule type" value="Genomic_DNA"/>
</dbReference>
<sequence length="147" mass="16787">MASPEAMPFMDRVSNNIAMTFAELNPYKIIRLVIIVGAYALLRPYAMKLAGRRQERQFEEASAEDVLTANDLRGQLRIPDADEDDIDDILAQAQGKDGAAATGPAWGKKARKRQRQVLKNLLDQEEERLRQLQEDEEDKDIQEFLRE</sequence>
<dbReference type="GO" id="GO:0015031">
    <property type="term" value="P:protein transport"/>
    <property type="evidence" value="ECO:0007669"/>
    <property type="project" value="TreeGrafter"/>
</dbReference>
<keyword evidence="2" id="KW-0472">Membrane</keyword>
<keyword evidence="4" id="KW-1185">Reference proteome</keyword>